<evidence type="ECO:0000256" key="6">
    <source>
        <dbReference type="ARBA" id="ARBA00022840"/>
    </source>
</evidence>
<evidence type="ECO:0000313" key="13">
    <source>
        <dbReference type="EMBL" id="MBK9983150.1"/>
    </source>
</evidence>
<dbReference type="SFLD" id="SFLDG00002">
    <property type="entry name" value="C1.7:_P-type_atpase_like"/>
    <property type="match status" value="1"/>
</dbReference>
<dbReference type="NCBIfam" id="TIGR01511">
    <property type="entry name" value="ATPase-IB1_Cu"/>
    <property type="match status" value="1"/>
</dbReference>
<evidence type="ECO:0000256" key="7">
    <source>
        <dbReference type="ARBA" id="ARBA00022967"/>
    </source>
</evidence>
<dbReference type="InterPro" id="IPR023298">
    <property type="entry name" value="ATPase_P-typ_TM_dom_sf"/>
</dbReference>
<keyword evidence="3 10" id="KW-0812">Transmembrane</keyword>
<sequence length="677" mass="72547">MHPQIVQDGPGKCPLCGMNLVPLSKSVEHDGRGSHSSGIADFRKRFYVVLILSIPIMLLSEMIQHWLNLHISFPGSKYLLLLLSTVVFIYGGMPFLKGLVGELSVKNPGMMTLIGFAISVAYIYSVAVVFGLEGMDFFWELSTLILIMLLGHWIEMKSVAGASRELELLVQLMPSEAHMVMPDMVHDVKTDTLKENDIILVKPGEKVAADGIILEGESYLNESMLTGESLPVQKIKGDKVIAGSINGNGSIKVTVSHGAADSYLSQVIKLVSDAQKSKSKTQLLADKAARILTIVAMLAGIITFLYWYLTGQSLSFAMERMVTVIVICCPHALGLAVPLVVAKSTAMSAKHGLLIKNRTAFENARKITTIVFDKTGTLTVGKFEVSKVVTLQNGLAENEIIRLASALEQNSEHPIATGILQKIKDLSIAIPSATNFNAITGKGIEAIVEGKKLMVVSPGYLKENSIALPVDYKANDSETVVFVLIDHILAGYIALSDEIRPESAEAIKTLKQNNIKSMLLTGDNNKVAKSVSDTLGMDSFVAEVLPHQKLEKIKELQSKGEFVAMTGDGVNDAPALAIADVGIAVGSGSDIAAETAGIVLVNSNPKDIVSLIVFGKATYRKMIQNLIWATGYNVVALPLAAGVLYSKGVLLSPAAGAVLMTISTIVVAINASLLKIK</sequence>
<feature type="transmembrane region" description="Helical" evidence="10">
    <location>
        <begin position="112"/>
        <end position="131"/>
    </location>
</feature>
<organism evidence="13 14">
    <name type="scientific">Candidatus Opimibacter skivensis</name>
    <dbReference type="NCBI Taxonomy" id="2982028"/>
    <lineage>
        <taxon>Bacteria</taxon>
        <taxon>Pseudomonadati</taxon>
        <taxon>Bacteroidota</taxon>
        <taxon>Saprospiria</taxon>
        <taxon>Saprospirales</taxon>
        <taxon>Saprospiraceae</taxon>
        <taxon>Candidatus Opimibacter</taxon>
    </lineage>
</organism>
<comment type="caution">
    <text evidence="13">The sequence shown here is derived from an EMBL/GenBank/DDBJ whole genome shotgun (WGS) entry which is preliminary data.</text>
</comment>
<evidence type="ECO:0000259" key="11">
    <source>
        <dbReference type="Pfam" id="PF00122"/>
    </source>
</evidence>
<keyword evidence="4 10" id="KW-0479">Metal-binding</keyword>
<dbReference type="PANTHER" id="PTHR43520">
    <property type="entry name" value="ATP7, ISOFORM B"/>
    <property type="match status" value="1"/>
</dbReference>
<evidence type="ECO:0000256" key="2">
    <source>
        <dbReference type="ARBA" id="ARBA00006024"/>
    </source>
</evidence>
<feature type="transmembrane region" description="Helical" evidence="10">
    <location>
        <begin position="79"/>
        <end position="100"/>
    </location>
</feature>
<dbReference type="EMBL" id="JADKGY010000009">
    <property type="protein sequence ID" value="MBK9983150.1"/>
    <property type="molecule type" value="Genomic_DNA"/>
</dbReference>
<proteinExistence type="inferred from homology"/>
<dbReference type="PROSITE" id="PS00154">
    <property type="entry name" value="ATPASE_E1_E2"/>
    <property type="match status" value="1"/>
</dbReference>
<dbReference type="InterPro" id="IPR018303">
    <property type="entry name" value="ATPase_P-typ_P_site"/>
</dbReference>
<dbReference type="Gene3D" id="2.70.150.10">
    <property type="entry name" value="Calcium-transporting ATPase, cytoplasmic transduction domain A"/>
    <property type="match status" value="1"/>
</dbReference>
<dbReference type="NCBIfam" id="TIGR01494">
    <property type="entry name" value="ATPase_P-type"/>
    <property type="match status" value="1"/>
</dbReference>
<dbReference type="GO" id="GO:0016887">
    <property type="term" value="F:ATP hydrolysis activity"/>
    <property type="evidence" value="ECO:0007669"/>
    <property type="project" value="InterPro"/>
</dbReference>
<accession>A0A9D7SWV6</accession>
<dbReference type="GO" id="GO:0055070">
    <property type="term" value="P:copper ion homeostasis"/>
    <property type="evidence" value="ECO:0007669"/>
    <property type="project" value="TreeGrafter"/>
</dbReference>
<dbReference type="GO" id="GO:0043682">
    <property type="term" value="F:P-type divalent copper transporter activity"/>
    <property type="evidence" value="ECO:0007669"/>
    <property type="project" value="TreeGrafter"/>
</dbReference>
<dbReference type="Pfam" id="PF00122">
    <property type="entry name" value="E1-E2_ATPase"/>
    <property type="match status" value="1"/>
</dbReference>
<dbReference type="Gene3D" id="3.40.1110.10">
    <property type="entry name" value="Calcium-transporting ATPase, cytoplasmic domain N"/>
    <property type="match status" value="1"/>
</dbReference>
<dbReference type="Pfam" id="PF19335">
    <property type="entry name" value="HMBD"/>
    <property type="match status" value="1"/>
</dbReference>
<keyword evidence="10" id="KW-1003">Cell membrane</keyword>
<reference evidence="13 14" key="1">
    <citation type="submission" date="2020-10" db="EMBL/GenBank/DDBJ databases">
        <title>Connecting structure to function with the recovery of over 1000 high-quality activated sludge metagenome-assembled genomes encoding full-length rRNA genes using long-read sequencing.</title>
        <authorList>
            <person name="Singleton C.M."/>
            <person name="Petriglieri F."/>
            <person name="Kristensen J.M."/>
            <person name="Kirkegaard R.H."/>
            <person name="Michaelsen T.Y."/>
            <person name="Andersen M.H."/>
            <person name="Karst S.M."/>
            <person name="Dueholm M.S."/>
            <person name="Nielsen P.H."/>
            <person name="Albertsen M."/>
        </authorList>
    </citation>
    <scope>NUCLEOTIDE SEQUENCE [LARGE SCALE GENOMIC DNA]</scope>
    <source>
        <strain evidence="13">Ribe_18-Q3-R11-54_MAXAC.273</strain>
    </source>
</reference>
<feature type="transmembrane region" description="Helical" evidence="10">
    <location>
        <begin position="46"/>
        <end position="67"/>
    </location>
</feature>
<evidence type="ECO:0000256" key="4">
    <source>
        <dbReference type="ARBA" id="ARBA00022723"/>
    </source>
</evidence>
<dbReference type="InterPro" id="IPR001757">
    <property type="entry name" value="P_typ_ATPase"/>
</dbReference>
<dbReference type="InterPro" id="IPR036412">
    <property type="entry name" value="HAD-like_sf"/>
</dbReference>
<dbReference type="InterPro" id="IPR027256">
    <property type="entry name" value="P-typ_ATPase_IB"/>
</dbReference>
<dbReference type="InterPro" id="IPR008250">
    <property type="entry name" value="ATPase_P-typ_transduc_dom_A_sf"/>
</dbReference>
<keyword evidence="8 10" id="KW-1133">Transmembrane helix</keyword>
<dbReference type="InterPro" id="IPR023299">
    <property type="entry name" value="ATPase_P-typ_cyto_dom_N"/>
</dbReference>
<dbReference type="InterPro" id="IPR059000">
    <property type="entry name" value="ATPase_P-type_domA"/>
</dbReference>
<dbReference type="GO" id="GO:0012505">
    <property type="term" value="C:endomembrane system"/>
    <property type="evidence" value="ECO:0007669"/>
    <property type="project" value="UniProtKB-SubCell"/>
</dbReference>
<evidence type="ECO:0000256" key="3">
    <source>
        <dbReference type="ARBA" id="ARBA00022692"/>
    </source>
</evidence>
<feature type="transmembrane region" description="Helical" evidence="10">
    <location>
        <begin position="288"/>
        <end position="309"/>
    </location>
</feature>
<gene>
    <name evidence="13" type="ORF">IPP15_12150</name>
</gene>
<dbReference type="FunFam" id="2.70.150.10:FF:000002">
    <property type="entry name" value="Copper-transporting ATPase 1, putative"/>
    <property type="match status" value="1"/>
</dbReference>
<dbReference type="PRINTS" id="PR00120">
    <property type="entry name" value="HATPASE"/>
</dbReference>
<feature type="transmembrane region" description="Helical" evidence="10">
    <location>
        <begin position="137"/>
        <end position="154"/>
    </location>
</feature>
<evidence type="ECO:0000256" key="10">
    <source>
        <dbReference type="RuleBase" id="RU362081"/>
    </source>
</evidence>
<protein>
    <submittedName>
        <fullName evidence="13">Copper-translocating P-type ATPase</fullName>
        <ecNumber evidence="13">3.6.3.-</ecNumber>
    </submittedName>
</protein>
<evidence type="ECO:0000256" key="9">
    <source>
        <dbReference type="ARBA" id="ARBA00023136"/>
    </source>
</evidence>
<dbReference type="EC" id="3.6.3.-" evidence="13"/>
<evidence type="ECO:0000256" key="1">
    <source>
        <dbReference type="ARBA" id="ARBA00004127"/>
    </source>
</evidence>
<dbReference type="Pfam" id="PF00702">
    <property type="entry name" value="Hydrolase"/>
    <property type="match status" value="1"/>
</dbReference>
<dbReference type="SUPFAM" id="SSF81665">
    <property type="entry name" value="Calcium ATPase, transmembrane domain M"/>
    <property type="match status" value="1"/>
</dbReference>
<dbReference type="PRINTS" id="PR00119">
    <property type="entry name" value="CATATPASE"/>
</dbReference>
<name>A0A9D7SWV6_9BACT</name>
<dbReference type="AlphaFoldDB" id="A0A9D7SWV6"/>
<dbReference type="Proteomes" id="UP000808337">
    <property type="component" value="Unassembled WGS sequence"/>
</dbReference>
<keyword evidence="9 10" id="KW-0472">Membrane</keyword>
<feature type="transmembrane region" description="Helical" evidence="10">
    <location>
        <begin position="321"/>
        <end position="341"/>
    </location>
</feature>
<keyword evidence="5 10" id="KW-0547">Nucleotide-binding</keyword>
<evidence type="ECO:0000313" key="14">
    <source>
        <dbReference type="Proteomes" id="UP000808337"/>
    </source>
</evidence>
<dbReference type="InterPro" id="IPR045800">
    <property type="entry name" value="HMBD"/>
</dbReference>
<dbReference type="InterPro" id="IPR044492">
    <property type="entry name" value="P_typ_ATPase_HD_dom"/>
</dbReference>
<feature type="domain" description="P-type ATPase A" evidence="11">
    <location>
        <begin position="172"/>
        <end position="271"/>
    </location>
</feature>
<dbReference type="InterPro" id="IPR023214">
    <property type="entry name" value="HAD_sf"/>
</dbReference>
<dbReference type="SFLD" id="SFLDS00003">
    <property type="entry name" value="Haloacid_Dehalogenase"/>
    <property type="match status" value="1"/>
</dbReference>
<feature type="domain" description="Heavy metal binding" evidence="12">
    <location>
        <begin position="1"/>
        <end position="22"/>
    </location>
</feature>
<feature type="transmembrane region" description="Helical" evidence="10">
    <location>
        <begin position="651"/>
        <end position="674"/>
    </location>
</feature>
<keyword evidence="13" id="KW-0378">Hydrolase</keyword>
<dbReference type="SUPFAM" id="SSF81653">
    <property type="entry name" value="Calcium ATPase, transduction domain A"/>
    <property type="match status" value="1"/>
</dbReference>
<feature type="transmembrane region" description="Helical" evidence="10">
    <location>
        <begin position="626"/>
        <end position="645"/>
    </location>
</feature>
<dbReference type="GO" id="GO:0005507">
    <property type="term" value="F:copper ion binding"/>
    <property type="evidence" value="ECO:0007669"/>
    <property type="project" value="TreeGrafter"/>
</dbReference>
<dbReference type="GO" id="GO:0005524">
    <property type="term" value="F:ATP binding"/>
    <property type="evidence" value="ECO:0007669"/>
    <property type="project" value="UniProtKB-UniRule"/>
</dbReference>
<dbReference type="PANTHER" id="PTHR43520:SF8">
    <property type="entry name" value="P-TYPE CU(+) TRANSPORTER"/>
    <property type="match status" value="1"/>
</dbReference>
<dbReference type="GO" id="GO:0005886">
    <property type="term" value="C:plasma membrane"/>
    <property type="evidence" value="ECO:0007669"/>
    <property type="project" value="UniProtKB-SubCell"/>
</dbReference>
<evidence type="ECO:0000259" key="12">
    <source>
        <dbReference type="Pfam" id="PF19335"/>
    </source>
</evidence>
<evidence type="ECO:0000256" key="5">
    <source>
        <dbReference type="ARBA" id="ARBA00022741"/>
    </source>
</evidence>
<evidence type="ECO:0000256" key="8">
    <source>
        <dbReference type="ARBA" id="ARBA00022989"/>
    </source>
</evidence>
<dbReference type="SUPFAM" id="SSF56784">
    <property type="entry name" value="HAD-like"/>
    <property type="match status" value="1"/>
</dbReference>
<keyword evidence="7" id="KW-1278">Translocase</keyword>
<dbReference type="SFLD" id="SFLDF00027">
    <property type="entry name" value="p-type_atpase"/>
    <property type="match status" value="1"/>
</dbReference>
<comment type="subcellular location">
    <subcellularLocation>
        <location evidence="10">Cell membrane</location>
    </subcellularLocation>
    <subcellularLocation>
        <location evidence="1">Endomembrane system</location>
        <topology evidence="1">Multi-pass membrane protein</topology>
    </subcellularLocation>
</comment>
<dbReference type="Gene3D" id="3.40.50.1000">
    <property type="entry name" value="HAD superfamily/HAD-like"/>
    <property type="match status" value="1"/>
</dbReference>
<comment type="similarity">
    <text evidence="2 10">Belongs to the cation transport ATPase (P-type) (TC 3.A.3) family. Type IB subfamily.</text>
</comment>
<keyword evidence="6 10" id="KW-0067">ATP-binding</keyword>
<dbReference type="NCBIfam" id="TIGR01525">
    <property type="entry name" value="ATPase-IB_hvy"/>
    <property type="match status" value="1"/>
</dbReference>